<comment type="caution">
    <text evidence="2">The sequence shown here is derived from an EMBL/GenBank/DDBJ whole genome shotgun (WGS) entry which is preliminary data.</text>
</comment>
<evidence type="ECO:0000313" key="2">
    <source>
        <dbReference type="EMBL" id="KAI5336917.1"/>
    </source>
</evidence>
<evidence type="ECO:0000313" key="3">
    <source>
        <dbReference type="Proteomes" id="UP001054821"/>
    </source>
</evidence>
<gene>
    <name evidence="2" type="ORF">L3X38_016186</name>
</gene>
<protein>
    <submittedName>
        <fullName evidence="2">Uncharacterized protein</fullName>
    </submittedName>
</protein>
<feature type="region of interest" description="Disordered" evidence="1">
    <location>
        <begin position="110"/>
        <end position="147"/>
    </location>
</feature>
<keyword evidence="3" id="KW-1185">Reference proteome</keyword>
<reference evidence="2 3" key="1">
    <citation type="journal article" date="2022" name="G3 (Bethesda)">
        <title>Whole-genome sequence and methylome profiling of the almond [Prunus dulcis (Mill.) D.A. Webb] cultivar 'Nonpareil'.</title>
        <authorList>
            <person name="D'Amico-Willman K.M."/>
            <person name="Ouma W.Z."/>
            <person name="Meulia T."/>
            <person name="Sideli G.M."/>
            <person name="Gradziel T.M."/>
            <person name="Fresnedo-Ramirez J."/>
        </authorList>
    </citation>
    <scope>NUCLEOTIDE SEQUENCE [LARGE SCALE GENOMIC DNA]</scope>
    <source>
        <strain evidence="2">Clone GOH B32 T37-40</strain>
    </source>
</reference>
<dbReference type="Proteomes" id="UP001054821">
    <property type="component" value="Chromosome 3"/>
</dbReference>
<feature type="region of interest" description="Disordered" evidence="1">
    <location>
        <begin position="34"/>
        <end position="92"/>
    </location>
</feature>
<dbReference type="AlphaFoldDB" id="A0AAD4W7I5"/>
<dbReference type="EMBL" id="JAJFAZ020000003">
    <property type="protein sequence ID" value="KAI5336917.1"/>
    <property type="molecule type" value="Genomic_DNA"/>
</dbReference>
<evidence type="ECO:0000256" key="1">
    <source>
        <dbReference type="SAM" id="MobiDB-lite"/>
    </source>
</evidence>
<organism evidence="2 3">
    <name type="scientific">Prunus dulcis</name>
    <name type="common">Almond</name>
    <name type="synonym">Amygdalus dulcis</name>
    <dbReference type="NCBI Taxonomy" id="3755"/>
    <lineage>
        <taxon>Eukaryota</taxon>
        <taxon>Viridiplantae</taxon>
        <taxon>Streptophyta</taxon>
        <taxon>Embryophyta</taxon>
        <taxon>Tracheophyta</taxon>
        <taxon>Spermatophyta</taxon>
        <taxon>Magnoliopsida</taxon>
        <taxon>eudicotyledons</taxon>
        <taxon>Gunneridae</taxon>
        <taxon>Pentapetalae</taxon>
        <taxon>rosids</taxon>
        <taxon>fabids</taxon>
        <taxon>Rosales</taxon>
        <taxon>Rosaceae</taxon>
        <taxon>Amygdaloideae</taxon>
        <taxon>Amygdaleae</taxon>
        <taxon>Prunus</taxon>
    </lineage>
</organism>
<sequence>MRISVRWSNDIRIEIREFLRARDHLRISSGYIAASPDSPTRRHTRRQRVGVQSNFRRRKNSTPEVTLPTLASTRGGETIPQSPSLGGGGGGATAEQFRFELVERAAGVRGFRRGKRAELDQGVEASQTGPVSGPAVAGTERTEERKS</sequence>
<name>A0AAD4W7I5_PRUDU</name>
<proteinExistence type="predicted"/>
<accession>A0AAD4W7I5</accession>